<dbReference type="PANTHER" id="PTHR31987">
    <property type="entry name" value="GLUTAMINASE A-RELATED"/>
    <property type="match status" value="1"/>
</dbReference>
<feature type="signal peptide" evidence="1">
    <location>
        <begin position="1"/>
        <end position="21"/>
    </location>
</feature>
<gene>
    <name evidence="4" type="ORF">CONPUDRAFT_108703</name>
</gene>
<dbReference type="InterPro" id="IPR052743">
    <property type="entry name" value="Glutaminase_GtaA"/>
</dbReference>
<dbReference type="Proteomes" id="UP000053558">
    <property type="component" value="Unassembled WGS sequence"/>
</dbReference>
<organism evidence="4 5">
    <name type="scientific">Coniophora puteana (strain RWD-64-598)</name>
    <name type="common">Brown rot fungus</name>
    <dbReference type="NCBI Taxonomy" id="741705"/>
    <lineage>
        <taxon>Eukaryota</taxon>
        <taxon>Fungi</taxon>
        <taxon>Dikarya</taxon>
        <taxon>Basidiomycota</taxon>
        <taxon>Agaricomycotina</taxon>
        <taxon>Agaricomycetes</taxon>
        <taxon>Agaricomycetidae</taxon>
        <taxon>Boletales</taxon>
        <taxon>Coniophorineae</taxon>
        <taxon>Coniophoraceae</taxon>
        <taxon>Coniophora</taxon>
    </lineage>
</organism>
<sequence>MGLSRLLSFASLAFLATSVVGQPSWTSDPAMPPSVPLAVRSPYLSAWLSQGPGNSLAGNWPQFWTGSFLGWTGYVAVDGTVYTWMGAPAVPNLSPALAVQKSMTYTSTQSTFVLSAGPIDLTVNFLSPVEPTDLVKLGTPFSYMALSAVANDGGSHSVAIYSDITAEWAVGDTTQIVNWTSTTAGDVWTHQVGPQNPILYTEFNDHTQYGAAYFSTQSSVGATWQTGGYNDVRAQFINNGVLINAGDPAFRAAGDNWPVFAFSHTLGTVGTTATDPLLFTIGHVRDPAAAYVVAGGGQVPYSTYFWSKYGSVLDAINDFVADYSTALSDANTFDAKVKSDASAISDHYYALVALTIRQAFGGLELTLGKNSDGSWNTDNPYLFLKEISSDGNMQTVDVMFPMWPLVLYTNPTLGKYLLKPLLDFQATGIWTYGYAVHDLGQKFPDATGYSDETKVEKMPVEESGNMLIMLTSYVQATNDTSMISSYISALETWTDYLTTNALTPGGQLSTDDFEPSPDGGYLNQTNLAIKAAVAIKGMSIMEGLIGNTDKQSQYSDTAAQFSTFIVQTAMDPSGQHLNFNYGNSSSWLSAYNLWADKLLQTNVFPQSVIDTETAWYKTQVGQYGLALDSREPWSKTDWQLWTAAFVSDVDVRNSIIDGQYAYLTDGNALNMFPYSDLYETGSGAAHTFGSQPFGSGITYEFQARPVVGGHLALLVA</sequence>
<dbReference type="PANTHER" id="PTHR31987:SF1">
    <property type="entry name" value="GLUTAMINASE A"/>
    <property type="match status" value="1"/>
</dbReference>
<name>A0A5M3MHN5_CONPW</name>
<feature type="domain" description="Glutaminase A central" evidence="2">
    <location>
        <begin position="345"/>
        <end position="714"/>
    </location>
</feature>
<evidence type="ECO:0000313" key="5">
    <source>
        <dbReference type="Proteomes" id="UP000053558"/>
    </source>
</evidence>
<comment type="caution">
    <text evidence="4">The sequence shown here is derived from an EMBL/GenBank/DDBJ whole genome shotgun (WGS) entry which is preliminary data.</text>
</comment>
<dbReference type="OMA" id="FTEINEQ"/>
<dbReference type="Pfam" id="PF17168">
    <property type="entry name" value="DUF5127"/>
    <property type="match status" value="1"/>
</dbReference>
<keyword evidence="1" id="KW-0732">Signal</keyword>
<dbReference type="KEGG" id="cput:CONPUDRAFT_108703"/>
<dbReference type="InterPro" id="IPR032514">
    <property type="entry name" value="GtaA_central"/>
</dbReference>
<accession>A0A5M3MHN5</accession>
<reference evidence="5" key="1">
    <citation type="journal article" date="2012" name="Science">
        <title>The Paleozoic origin of enzymatic lignin decomposition reconstructed from 31 fungal genomes.</title>
        <authorList>
            <person name="Floudas D."/>
            <person name="Binder M."/>
            <person name="Riley R."/>
            <person name="Barry K."/>
            <person name="Blanchette R.A."/>
            <person name="Henrissat B."/>
            <person name="Martinez A.T."/>
            <person name="Otillar R."/>
            <person name="Spatafora J.W."/>
            <person name="Yadav J.S."/>
            <person name="Aerts A."/>
            <person name="Benoit I."/>
            <person name="Boyd A."/>
            <person name="Carlson A."/>
            <person name="Copeland A."/>
            <person name="Coutinho P.M."/>
            <person name="de Vries R.P."/>
            <person name="Ferreira P."/>
            <person name="Findley K."/>
            <person name="Foster B."/>
            <person name="Gaskell J."/>
            <person name="Glotzer D."/>
            <person name="Gorecki P."/>
            <person name="Heitman J."/>
            <person name="Hesse C."/>
            <person name="Hori C."/>
            <person name="Igarashi K."/>
            <person name="Jurgens J.A."/>
            <person name="Kallen N."/>
            <person name="Kersten P."/>
            <person name="Kohler A."/>
            <person name="Kuees U."/>
            <person name="Kumar T.K.A."/>
            <person name="Kuo A."/>
            <person name="LaButti K."/>
            <person name="Larrondo L.F."/>
            <person name="Lindquist E."/>
            <person name="Ling A."/>
            <person name="Lombard V."/>
            <person name="Lucas S."/>
            <person name="Lundell T."/>
            <person name="Martin R."/>
            <person name="McLaughlin D.J."/>
            <person name="Morgenstern I."/>
            <person name="Morin E."/>
            <person name="Murat C."/>
            <person name="Nagy L.G."/>
            <person name="Nolan M."/>
            <person name="Ohm R.A."/>
            <person name="Patyshakuliyeva A."/>
            <person name="Rokas A."/>
            <person name="Ruiz-Duenas F.J."/>
            <person name="Sabat G."/>
            <person name="Salamov A."/>
            <person name="Samejima M."/>
            <person name="Schmutz J."/>
            <person name="Slot J.C."/>
            <person name="St John F."/>
            <person name="Stenlid J."/>
            <person name="Sun H."/>
            <person name="Sun S."/>
            <person name="Syed K."/>
            <person name="Tsang A."/>
            <person name="Wiebenga A."/>
            <person name="Young D."/>
            <person name="Pisabarro A."/>
            <person name="Eastwood D.C."/>
            <person name="Martin F."/>
            <person name="Cullen D."/>
            <person name="Grigoriev I.V."/>
            <person name="Hibbett D.S."/>
        </authorList>
    </citation>
    <scope>NUCLEOTIDE SEQUENCE [LARGE SCALE GENOMIC DNA]</scope>
    <source>
        <strain evidence="5">RWD-64-598 SS2</strain>
    </source>
</reference>
<evidence type="ECO:0000256" key="1">
    <source>
        <dbReference type="SAM" id="SignalP"/>
    </source>
</evidence>
<dbReference type="GeneID" id="19198728"/>
<dbReference type="EMBL" id="JH711582">
    <property type="protein sequence ID" value="EIW78712.1"/>
    <property type="molecule type" value="Genomic_DNA"/>
</dbReference>
<dbReference type="InterPro" id="IPR012341">
    <property type="entry name" value="6hp_glycosidase-like_sf"/>
</dbReference>
<dbReference type="Gene3D" id="1.50.10.10">
    <property type="match status" value="1"/>
</dbReference>
<feature type="chain" id="PRO_5024279957" evidence="1">
    <location>
        <begin position="22"/>
        <end position="716"/>
    </location>
</feature>
<dbReference type="Pfam" id="PF16335">
    <property type="entry name" value="GtaA_6_Hairpin"/>
    <property type="match status" value="1"/>
</dbReference>
<evidence type="ECO:0000313" key="4">
    <source>
        <dbReference type="EMBL" id="EIW78712.1"/>
    </source>
</evidence>
<protein>
    <submittedName>
        <fullName evidence="4">DUF1793-domain-containing protein</fullName>
    </submittedName>
</protein>
<proteinExistence type="predicted"/>
<evidence type="ECO:0000259" key="3">
    <source>
        <dbReference type="Pfam" id="PF17168"/>
    </source>
</evidence>
<evidence type="ECO:0000259" key="2">
    <source>
        <dbReference type="Pfam" id="PF16335"/>
    </source>
</evidence>
<keyword evidence="5" id="KW-1185">Reference proteome</keyword>
<dbReference type="OrthoDB" id="3918848at2759"/>
<dbReference type="GO" id="GO:0005975">
    <property type="term" value="P:carbohydrate metabolic process"/>
    <property type="evidence" value="ECO:0007669"/>
    <property type="project" value="InterPro"/>
</dbReference>
<dbReference type="AlphaFoldDB" id="A0A5M3MHN5"/>
<dbReference type="SUPFAM" id="SSF48208">
    <property type="entry name" value="Six-hairpin glycosidases"/>
    <property type="match status" value="1"/>
</dbReference>
<dbReference type="InterPro" id="IPR033433">
    <property type="entry name" value="GtaA_N"/>
</dbReference>
<dbReference type="GO" id="GO:0003824">
    <property type="term" value="F:catalytic activity"/>
    <property type="evidence" value="ECO:0007669"/>
    <property type="project" value="UniProtKB-ARBA"/>
</dbReference>
<dbReference type="RefSeq" id="XP_007771693.1">
    <property type="nucleotide sequence ID" value="XM_007773503.1"/>
</dbReference>
<dbReference type="InterPro" id="IPR008928">
    <property type="entry name" value="6-hairpin_glycosidase_sf"/>
</dbReference>
<feature type="domain" description="Glutaminase A N-terminal" evidence="3">
    <location>
        <begin position="108"/>
        <end position="340"/>
    </location>
</feature>